<keyword evidence="1" id="KW-0678">Repressor</keyword>
<dbReference type="Proteomes" id="UP000654108">
    <property type="component" value="Unassembled WGS sequence"/>
</dbReference>
<dbReference type="EMBL" id="JACYFU010000003">
    <property type="protein sequence ID" value="MBD8066594.1"/>
    <property type="molecule type" value="Genomic_DNA"/>
</dbReference>
<proteinExistence type="predicted"/>
<gene>
    <name evidence="6" type="ORF">IC608_14055</name>
</gene>
<keyword evidence="4" id="KW-0804">Transcription</keyword>
<accession>A0A927FXS0</accession>
<evidence type="ECO:0000256" key="3">
    <source>
        <dbReference type="ARBA" id="ARBA00023125"/>
    </source>
</evidence>
<name>A0A927FXS0_9HYPH</name>
<dbReference type="PANTHER" id="PTHR30146:SF95">
    <property type="entry name" value="RIBOSE OPERON REPRESSOR"/>
    <property type="match status" value="1"/>
</dbReference>
<dbReference type="GO" id="GO:0000976">
    <property type="term" value="F:transcription cis-regulatory region binding"/>
    <property type="evidence" value="ECO:0007669"/>
    <property type="project" value="TreeGrafter"/>
</dbReference>
<comment type="caution">
    <text evidence="6">The sequence shown here is derived from an EMBL/GenBank/DDBJ whole genome shotgun (WGS) entry which is preliminary data.</text>
</comment>
<dbReference type="InterPro" id="IPR028082">
    <property type="entry name" value="Peripla_BP_I"/>
</dbReference>
<organism evidence="6 7">
    <name type="scientific">Devosia oryzisoli</name>
    <dbReference type="NCBI Taxonomy" id="2774138"/>
    <lineage>
        <taxon>Bacteria</taxon>
        <taxon>Pseudomonadati</taxon>
        <taxon>Pseudomonadota</taxon>
        <taxon>Alphaproteobacteria</taxon>
        <taxon>Hyphomicrobiales</taxon>
        <taxon>Devosiaceae</taxon>
        <taxon>Devosia</taxon>
    </lineage>
</organism>
<protein>
    <submittedName>
        <fullName evidence="6">Substrate-binding domain-containing protein</fullName>
    </submittedName>
</protein>
<dbReference type="SUPFAM" id="SSF53822">
    <property type="entry name" value="Periplasmic binding protein-like I"/>
    <property type="match status" value="1"/>
</dbReference>
<dbReference type="AlphaFoldDB" id="A0A927FXS0"/>
<dbReference type="Gene3D" id="3.40.50.2300">
    <property type="match status" value="2"/>
</dbReference>
<evidence type="ECO:0000256" key="2">
    <source>
        <dbReference type="ARBA" id="ARBA00023015"/>
    </source>
</evidence>
<dbReference type="InterPro" id="IPR046335">
    <property type="entry name" value="LacI/GalR-like_sensor"/>
</dbReference>
<dbReference type="RefSeq" id="WP_191776715.1">
    <property type="nucleotide sequence ID" value="NZ_JACYFU010000003.1"/>
</dbReference>
<dbReference type="PANTHER" id="PTHR30146">
    <property type="entry name" value="LACI-RELATED TRANSCRIPTIONAL REPRESSOR"/>
    <property type="match status" value="1"/>
</dbReference>
<dbReference type="GO" id="GO:0003700">
    <property type="term" value="F:DNA-binding transcription factor activity"/>
    <property type="evidence" value="ECO:0007669"/>
    <property type="project" value="TreeGrafter"/>
</dbReference>
<dbReference type="Pfam" id="PF13377">
    <property type="entry name" value="Peripla_BP_3"/>
    <property type="match status" value="1"/>
</dbReference>
<sequence length="287" mass="30880">MMGNFENPFYSVVLEELTLELQRGGLHPLLFVVPRGQAVDGVLPQLLQYRVDAIVIVSATMSSNMAEACLKRGLPVVLFNRSIPNAAAHVVIKDNYRGGGIMADLLVGSVHRRLGYISGHTDTMTSIDRQRGFMDRLQLLGVADVVTRQGNYTYEGARRAATEMLAARDRPDGIFCANDLMACGAVDAARALGIDVPGELSIVGFDDIPQSSWAGYGLTTMRGQVGAMVRSTCDLLARLSDSESPERVSITMPTELVVRGSARINDATIAALAESGIAVVREPMPQT</sequence>
<evidence type="ECO:0000313" key="7">
    <source>
        <dbReference type="Proteomes" id="UP000654108"/>
    </source>
</evidence>
<evidence type="ECO:0000256" key="4">
    <source>
        <dbReference type="ARBA" id="ARBA00023163"/>
    </source>
</evidence>
<keyword evidence="7" id="KW-1185">Reference proteome</keyword>
<keyword evidence="2" id="KW-0805">Transcription regulation</keyword>
<evidence type="ECO:0000256" key="1">
    <source>
        <dbReference type="ARBA" id="ARBA00022491"/>
    </source>
</evidence>
<evidence type="ECO:0000259" key="5">
    <source>
        <dbReference type="Pfam" id="PF13377"/>
    </source>
</evidence>
<keyword evidence="3" id="KW-0238">DNA-binding</keyword>
<dbReference type="CDD" id="cd06278">
    <property type="entry name" value="PBP1_LacI-like"/>
    <property type="match status" value="1"/>
</dbReference>
<evidence type="ECO:0000313" key="6">
    <source>
        <dbReference type="EMBL" id="MBD8066594.1"/>
    </source>
</evidence>
<feature type="domain" description="Transcriptional regulator LacI/GalR-like sensor" evidence="5">
    <location>
        <begin position="104"/>
        <end position="261"/>
    </location>
</feature>
<reference evidence="6" key="1">
    <citation type="submission" date="2020-09" db="EMBL/GenBank/DDBJ databases">
        <title>Genome seq and assembly of Devosia sp.</title>
        <authorList>
            <person name="Chhetri G."/>
        </authorList>
    </citation>
    <scope>NUCLEOTIDE SEQUENCE</scope>
    <source>
        <strain evidence="6">PTR5</strain>
    </source>
</reference>